<dbReference type="PANTHER" id="PTHR33990">
    <property type="entry name" value="PROTEIN YJDN-RELATED"/>
    <property type="match status" value="1"/>
</dbReference>
<keyword evidence="3" id="KW-1185">Reference proteome</keyword>
<dbReference type="AlphaFoldDB" id="A0A9W6B4Q4"/>
<gene>
    <name evidence="2" type="ORF">NBRC110019_08510</name>
</gene>
<dbReference type="PANTHER" id="PTHR33990:SF1">
    <property type="entry name" value="PROTEIN YJDN"/>
    <property type="match status" value="1"/>
</dbReference>
<comment type="caution">
    <text evidence="2">The sequence shown here is derived from an EMBL/GenBank/DDBJ whole genome shotgun (WGS) entry which is preliminary data.</text>
</comment>
<sequence>MATTNVYLTFNGNCEEAFLFYKAVFDREFTYIGRFKDIPSNDECEVDAAEAEKIMHVCLPISTETMLMGSDTTEKMGWVDFGDNFAISINTDSREEADHFFIELSKEGVIKMPLQKTFWGAHFGQFKDKFGINWMINFDEPETITMPLE</sequence>
<dbReference type="EMBL" id="BRVP01000004">
    <property type="protein sequence ID" value="GLB51812.1"/>
    <property type="molecule type" value="Genomic_DNA"/>
</dbReference>
<dbReference type="InterPro" id="IPR028973">
    <property type="entry name" value="PhnB-like"/>
</dbReference>
<dbReference type="InterPro" id="IPR029068">
    <property type="entry name" value="Glyas_Bleomycin-R_OHBP_Dase"/>
</dbReference>
<reference evidence="2" key="1">
    <citation type="submission" date="2022-07" db="EMBL/GenBank/DDBJ databases">
        <title>Taxonomy of Novel Oxalotrophic and Methylotrophic Bacteria.</title>
        <authorList>
            <person name="Sahin N."/>
            <person name="Tani A."/>
        </authorList>
    </citation>
    <scope>NUCLEOTIDE SEQUENCE</scope>
    <source>
        <strain evidence="2">AM327</strain>
    </source>
</reference>
<dbReference type="RefSeq" id="WP_281752734.1">
    <property type="nucleotide sequence ID" value="NZ_BRVP01000004.1"/>
</dbReference>
<protein>
    <submittedName>
        <fullName evidence="2">VOC family protein</fullName>
    </submittedName>
</protein>
<dbReference type="Gene3D" id="3.10.180.10">
    <property type="entry name" value="2,3-Dihydroxybiphenyl 1,2-Dioxygenase, domain 1"/>
    <property type="match status" value="1"/>
</dbReference>
<proteinExistence type="predicted"/>
<name>A0A9W6B4Q4_9FLAO</name>
<dbReference type="Pfam" id="PF06983">
    <property type="entry name" value="3-dmu-9_3-mt"/>
    <property type="match status" value="1"/>
</dbReference>
<evidence type="ECO:0000313" key="2">
    <source>
        <dbReference type="EMBL" id="GLB51812.1"/>
    </source>
</evidence>
<evidence type="ECO:0000313" key="3">
    <source>
        <dbReference type="Proteomes" id="UP001143545"/>
    </source>
</evidence>
<accession>A0A9W6B4Q4</accession>
<evidence type="ECO:0000259" key="1">
    <source>
        <dbReference type="Pfam" id="PF06983"/>
    </source>
</evidence>
<dbReference type="CDD" id="cd06588">
    <property type="entry name" value="PhnB_like"/>
    <property type="match status" value="1"/>
</dbReference>
<dbReference type="SUPFAM" id="SSF54593">
    <property type="entry name" value="Glyoxalase/Bleomycin resistance protein/Dihydroxybiphenyl dioxygenase"/>
    <property type="match status" value="1"/>
</dbReference>
<feature type="domain" description="PhnB-like" evidence="1">
    <location>
        <begin position="6"/>
        <end position="136"/>
    </location>
</feature>
<organism evidence="2 3">
    <name type="scientific">Neptunitalea chrysea</name>
    <dbReference type="NCBI Taxonomy" id="1647581"/>
    <lineage>
        <taxon>Bacteria</taxon>
        <taxon>Pseudomonadati</taxon>
        <taxon>Bacteroidota</taxon>
        <taxon>Flavobacteriia</taxon>
        <taxon>Flavobacteriales</taxon>
        <taxon>Flavobacteriaceae</taxon>
        <taxon>Neptunitalea</taxon>
    </lineage>
</organism>
<dbReference type="Proteomes" id="UP001143545">
    <property type="component" value="Unassembled WGS sequence"/>
</dbReference>